<dbReference type="RefSeq" id="WP_021659745.1">
    <property type="nucleotide sequence ID" value="NZ_FQVY01000001.1"/>
</dbReference>
<name>A0AAQ1MC15_9FIRM</name>
<comment type="caution">
    <text evidence="3">The sequence shown here is derived from an EMBL/GenBank/DDBJ whole genome shotgun (WGS) entry which is preliminary data.</text>
</comment>
<dbReference type="Proteomes" id="UP000474718">
    <property type="component" value="Unassembled WGS sequence"/>
</dbReference>
<dbReference type="Proteomes" id="UP001205063">
    <property type="component" value="Unassembled WGS sequence"/>
</dbReference>
<evidence type="ECO:0000313" key="2">
    <source>
        <dbReference type="EMBL" id="MZL69615.1"/>
    </source>
</evidence>
<dbReference type="EMBL" id="FQVY01000001">
    <property type="protein sequence ID" value="SHF79993.1"/>
    <property type="molecule type" value="Genomic_DNA"/>
</dbReference>
<organism evidence="3 4">
    <name type="scientific">Bittarella massiliensis</name>
    <name type="common">ex Durand et al. 2017</name>
    <dbReference type="NCBI Taxonomy" id="1720313"/>
    <lineage>
        <taxon>Bacteria</taxon>
        <taxon>Bacillati</taxon>
        <taxon>Bacillota</taxon>
        <taxon>Clostridia</taxon>
        <taxon>Eubacteriales</taxon>
        <taxon>Oscillospiraceae</taxon>
        <taxon>Bittarella (ex Durand et al. 2017)</taxon>
    </lineage>
</organism>
<evidence type="ECO:0000313" key="1">
    <source>
        <dbReference type="EMBL" id="MCQ4948810.1"/>
    </source>
</evidence>
<protein>
    <submittedName>
        <fullName evidence="1">DUF4364 family protein</fullName>
    </submittedName>
</protein>
<keyword evidence="5" id="KW-1185">Reference proteome</keyword>
<evidence type="ECO:0000313" key="4">
    <source>
        <dbReference type="Proteomes" id="UP000184089"/>
    </source>
</evidence>
<reference evidence="3" key="2">
    <citation type="submission" date="2016-11" db="EMBL/GenBank/DDBJ databases">
        <authorList>
            <person name="Varghese N."/>
            <person name="Submissions S."/>
        </authorList>
    </citation>
    <scope>NUCLEOTIDE SEQUENCE</scope>
    <source>
        <strain evidence="3">DSM 4029</strain>
    </source>
</reference>
<reference evidence="2 5" key="3">
    <citation type="journal article" date="2019" name="Nat. Med.">
        <title>A library of human gut bacterial isolates paired with longitudinal multiomics data enables mechanistic microbiome research.</title>
        <authorList>
            <person name="Poyet M."/>
            <person name="Groussin M."/>
            <person name="Gibbons S.M."/>
            <person name="Avila-Pacheco J."/>
            <person name="Jiang X."/>
            <person name="Kearney S.M."/>
            <person name="Perrotta A.R."/>
            <person name="Berdy B."/>
            <person name="Zhao S."/>
            <person name="Lieberman T.D."/>
            <person name="Swanson P.K."/>
            <person name="Smith M."/>
            <person name="Roesemann S."/>
            <person name="Alexander J.E."/>
            <person name="Rich S.A."/>
            <person name="Livny J."/>
            <person name="Vlamakis H."/>
            <person name="Clish C."/>
            <person name="Bullock K."/>
            <person name="Deik A."/>
            <person name="Scott J."/>
            <person name="Pierce K.A."/>
            <person name="Xavier R.J."/>
            <person name="Alm E.J."/>
        </authorList>
    </citation>
    <scope>NUCLEOTIDE SEQUENCE [LARGE SCALE GENOMIC DNA]</scope>
    <source>
        <strain evidence="2 5">BIOML-A2</strain>
    </source>
</reference>
<proteinExistence type="predicted"/>
<accession>A0AAQ1MC15</accession>
<gene>
    <name evidence="2" type="ORF">GT747_07585</name>
    <name evidence="1" type="ORF">NE646_03870</name>
    <name evidence="3" type="ORF">SAMN05444424_0723</name>
</gene>
<dbReference type="EMBL" id="WWVX01000004">
    <property type="protein sequence ID" value="MZL69615.1"/>
    <property type="molecule type" value="Genomic_DNA"/>
</dbReference>
<sequence>MNKNNAFIHGIIPGGLTTTNEIRVLVCWLASRQPEGVPQNLLIDSLTLEGLANYFEITAAISALLENGQVVLEDDCVKLDGEGRRAAALLGDEIPPAVREKAAAALDRMVDLAKNKSETDVQIIKVSDGYVVRCSVLDIGTDLFSVSLFAPTREQAEGIRDHFLQDPGRLYQYNLFLLTGEDYTE</sequence>
<reference evidence="1" key="4">
    <citation type="submission" date="2022-06" db="EMBL/GenBank/DDBJ databases">
        <title>Isolation of gut microbiota from human fecal samples.</title>
        <authorList>
            <person name="Pamer E.G."/>
            <person name="Barat B."/>
            <person name="Waligurski E."/>
            <person name="Medina S."/>
            <person name="Paddock L."/>
            <person name="Mostad J."/>
        </authorList>
    </citation>
    <scope>NUCLEOTIDE SEQUENCE</scope>
    <source>
        <strain evidence="1">DFI.7.96</strain>
    </source>
</reference>
<dbReference type="EMBL" id="JANGAB010000002">
    <property type="protein sequence ID" value="MCQ4948810.1"/>
    <property type="molecule type" value="Genomic_DNA"/>
</dbReference>
<dbReference type="AlphaFoldDB" id="A0AAQ1MC15"/>
<evidence type="ECO:0000313" key="3">
    <source>
        <dbReference type="EMBL" id="SHF79993.1"/>
    </source>
</evidence>
<dbReference type="Proteomes" id="UP000184089">
    <property type="component" value="Unassembled WGS sequence"/>
</dbReference>
<dbReference type="InterPro" id="IPR025374">
    <property type="entry name" value="DUF4364"/>
</dbReference>
<reference evidence="4" key="1">
    <citation type="submission" date="2016-11" db="EMBL/GenBank/DDBJ databases">
        <authorList>
            <person name="Jaros S."/>
            <person name="Januszkiewicz K."/>
            <person name="Wedrychowicz H."/>
        </authorList>
    </citation>
    <scope>NUCLEOTIDE SEQUENCE [LARGE SCALE GENOMIC DNA]</scope>
    <source>
        <strain evidence="4">DSM 4029</strain>
    </source>
</reference>
<dbReference type="Pfam" id="PF14277">
    <property type="entry name" value="DUF4364"/>
    <property type="match status" value="1"/>
</dbReference>
<evidence type="ECO:0000313" key="5">
    <source>
        <dbReference type="Proteomes" id="UP000474718"/>
    </source>
</evidence>